<feature type="transmembrane region" description="Helical" evidence="1">
    <location>
        <begin position="129"/>
        <end position="153"/>
    </location>
</feature>
<protein>
    <submittedName>
        <fullName evidence="2">Uncharacterized protein</fullName>
    </submittedName>
</protein>
<evidence type="ECO:0000256" key="1">
    <source>
        <dbReference type="SAM" id="Phobius"/>
    </source>
</evidence>
<dbReference type="AlphaFoldDB" id="A0A835CMI4"/>
<keyword evidence="1" id="KW-1133">Transmembrane helix</keyword>
<comment type="caution">
    <text evidence="2">The sequence shown here is derived from an EMBL/GenBank/DDBJ whole genome shotgun (WGS) entry which is preliminary data.</text>
</comment>
<dbReference type="EMBL" id="JACMRX010000005">
    <property type="protein sequence ID" value="KAF7988399.1"/>
    <property type="molecule type" value="Genomic_DNA"/>
</dbReference>
<evidence type="ECO:0000313" key="3">
    <source>
        <dbReference type="Proteomes" id="UP000639338"/>
    </source>
</evidence>
<organism evidence="2 3">
    <name type="scientific">Aphidius gifuensis</name>
    <name type="common">Parasitoid wasp</name>
    <dbReference type="NCBI Taxonomy" id="684658"/>
    <lineage>
        <taxon>Eukaryota</taxon>
        <taxon>Metazoa</taxon>
        <taxon>Ecdysozoa</taxon>
        <taxon>Arthropoda</taxon>
        <taxon>Hexapoda</taxon>
        <taxon>Insecta</taxon>
        <taxon>Pterygota</taxon>
        <taxon>Neoptera</taxon>
        <taxon>Endopterygota</taxon>
        <taxon>Hymenoptera</taxon>
        <taxon>Apocrita</taxon>
        <taxon>Ichneumonoidea</taxon>
        <taxon>Braconidae</taxon>
        <taxon>Aphidiinae</taxon>
        <taxon>Aphidius</taxon>
    </lineage>
</organism>
<sequence>MSHKNITDFEKLFNSEELSAALSDTKKSVDDNLSRPIDGDDYSTSYIGAKKSTWPCDSFPNFNFENEKSKFIKPEESKLIDKEKAVCISSNEKFPQSYQKMLKNDALDRRYANDYLENKCEPETFANNIGPFCFVVTMIIFLMIISLVAKFVVSGTLKK</sequence>
<accession>A0A835CMI4</accession>
<dbReference type="Proteomes" id="UP000639338">
    <property type="component" value="Unassembled WGS sequence"/>
</dbReference>
<proteinExistence type="predicted"/>
<keyword evidence="1" id="KW-0472">Membrane</keyword>
<reference evidence="2 3" key="1">
    <citation type="submission" date="2020-08" db="EMBL/GenBank/DDBJ databases">
        <title>Aphidius gifuensis genome sequencing and assembly.</title>
        <authorList>
            <person name="Du Z."/>
        </authorList>
    </citation>
    <scope>NUCLEOTIDE SEQUENCE [LARGE SCALE GENOMIC DNA]</scope>
    <source>
        <strain evidence="2">YNYX2018</strain>
        <tissue evidence="2">Adults</tissue>
    </source>
</reference>
<keyword evidence="3" id="KW-1185">Reference proteome</keyword>
<gene>
    <name evidence="2" type="ORF">HCN44_000972</name>
</gene>
<keyword evidence="1" id="KW-0812">Transmembrane</keyword>
<name>A0A835CMI4_APHGI</name>
<evidence type="ECO:0000313" key="2">
    <source>
        <dbReference type="EMBL" id="KAF7988399.1"/>
    </source>
</evidence>